<dbReference type="AlphaFoldDB" id="A0A139K926"/>
<dbReference type="Proteomes" id="UP000284785">
    <property type="component" value="Unassembled WGS sequence"/>
</dbReference>
<evidence type="ECO:0000313" key="3">
    <source>
        <dbReference type="Proteomes" id="UP000283616"/>
    </source>
</evidence>
<name>A0A139K926_BACT4</name>
<reference evidence="3 4" key="1">
    <citation type="submission" date="2018-08" db="EMBL/GenBank/DDBJ databases">
        <title>A genome reference for cultivated species of the human gut microbiota.</title>
        <authorList>
            <person name="Zou Y."/>
            <person name="Xue W."/>
            <person name="Luo G."/>
        </authorList>
    </citation>
    <scope>NUCLEOTIDE SEQUENCE [LARGE SCALE GENOMIC DNA]</scope>
    <source>
        <strain evidence="2 3">AF37-12</strain>
        <strain evidence="1 4">AM30-26</strain>
    </source>
</reference>
<accession>A0A139K926</accession>
<dbReference type="Proteomes" id="UP000283616">
    <property type="component" value="Unassembled WGS sequence"/>
</dbReference>
<proteinExistence type="predicted"/>
<protein>
    <submittedName>
        <fullName evidence="2">Uncharacterized protein</fullName>
    </submittedName>
</protein>
<gene>
    <name evidence="2" type="ORF">DW011_22840</name>
    <name evidence="1" type="ORF">DW780_10355</name>
</gene>
<evidence type="ECO:0000313" key="4">
    <source>
        <dbReference type="Proteomes" id="UP000284785"/>
    </source>
</evidence>
<dbReference type="EMBL" id="QSJP01000007">
    <property type="protein sequence ID" value="RHD88573.1"/>
    <property type="molecule type" value="Genomic_DNA"/>
</dbReference>
<sequence length="62" mass="7492">MSEWKVQDYILLILRIKEAELAELKCKMIFRFLRITEIPPLNHETVIVCIKAEDIIFCFYLF</sequence>
<comment type="caution">
    <text evidence="2">The sequence shown here is derived from an EMBL/GenBank/DDBJ whole genome shotgun (WGS) entry which is preliminary data.</text>
</comment>
<dbReference type="EMBL" id="QROV01000038">
    <property type="protein sequence ID" value="RHL53336.1"/>
    <property type="molecule type" value="Genomic_DNA"/>
</dbReference>
<organism evidence="2 3">
    <name type="scientific">Bacteroides thetaiotaomicron</name>
    <dbReference type="NCBI Taxonomy" id="818"/>
    <lineage>
        <taxon>Bacteria</taxon>
        <taxon>Pseudomonadati</taxon>
        <taxon>Bacteroidota</taxon>
        <taxon>Bacteroidia</taxon>
        <taxon>Bacteroidales</taxon>
        <taxon>Bacteroidaceae</taxon>
        <taxon>Bacteroides</taxon>
    </lineage>
</organism>
<evidence type="ECO:0000313" key="1">
    <source>
        <dbReference type="EMBL" id="RHD88573.1"/>
    </source>
</evidence>
<evidence type="ECO:0000313" key="2">
    <source>
        <dbReference type="EMBL" id="RHL53336.1"/>
    </source>
</evidence>